<accession>A0ABT0U756</accession>
<feature type="transmembrane region" description="Helical" evidence="1">
    <location>
        <begin position="63"/>
        <end position="87"/>
    </location>
</feature>
<keyword evidence="1" id="KW-1133">Transmembrane helix</keyword>
<keyword evidence="3" id="KW-1185">Reference proteome</keyword>
<sequence length="153" mass="16852">MKESFVGDREVLAKIHGYNFELMPIGIWPLKGRTSGPSAGALIGTIQTEGTGSRIDLSYRIPVIVTAFLSVTFLFTCLLSLLTATTLDLTPNEDDRSTLIGMIFGFPICVILIAIAMIAPAWQQSEMMRHFFREIIEEDPQIFTKAEAPIDAG</sequence>
<evidence type="ECO:0000256" key="1">
    <source>
        <dbReference type="SAM" id="Phobius"/>
    </source>
</evidence>
<name>A0ABT0U756_9BACT</name>
<keyword evidence="1" id="KW-0472">Membrane</keyword>
<dbReference type="RefSeq" id="WP_250930371.1">
    <property type="nucleotide sequence ID" value="NZ_JAMQBK010000051.1"/>
</dbReference>
<evidence type="ECO:0000313" key="3">
    <source>
        <dbReference type="Proteomes" id="UP001202961"/>
    </source>
</evidence>
<keyword evidence="1" id="KW-0812">Transmembrane</keyword>
<organism evidence="2 3">
    <name type="scientific">Aporhodopirellula aestuarii</name>
    <dbReference type="NCBI Taxonomy" id="2950107"/>
    <lineage>
        <taxon>Bacteria</taxon>
        <taxon>Pseudomonadati</taxon>
        <taxon>Planctomycetota</taxon>
        <taxon>Planctomycetia</taxon>
        <taxon>Pirellulales</taxon>
        <taxon>Pirellulaceae</taxon>
        <taxon>Aporhodopirellula</taxon>
    </lineage>
</organism>
<protein>
    <submittedName>
        <fullName evidence="2">Uncharacterized protein</fullName>
    </submittedName>
</protein>
<reference evidence="2 3" key="1">
    <citation type="journal article" date="2022" name="Syst. Appl. Microbiol.">
        <title>Rhodopirellula aestuarii sp. nov., a novel member of the genus Rhodopirellula isolated from brackish sediments collected in the Tagus River estuary, Portugal.</title>
        <authorList>
            <person name="Vitorino I.R."/>
            <person name="Klimek D."/>
            <person name="Calusinska M."/>
            <person name="Lobo-da-Cunha A."/>
            <person name="Vasconcelos V."/>
            <person name="Lage O.M."/>
        </authorList>
    </citation>
    <scope>NUCLEOTIDE SEQUENCE [LARGE SCALE GENOMIC DNA]</scope>
    <source>
        <strain evidence="2 3">ICT_H3.1</strain>
    </source>
</reference>
<gene>
    <name evidence="2" type="ORF">NB063_19160</name>
</gene>
<dbReference type="EMBL" id="JAMQBK010000051">
    <property type="protein sequence ID" value="MCM2372738.1"/>
    <property type="molecule type" value="Genomic_DNA"/>
</dbReference>
<feature type="transmembrane region" description="Helical" evidence="1">
    <location>
        <begin position="99"/>
        <end position="122"/>
    </location>
</feature>
<dbReference type="Proteomes" id="UP001202961">
    <property type="component" value="Unassembled WGS sequence"/>
</dbReference>
<comment type="caution">
    <text evidence="2">The sequence shown here is derived from an EMBL/GenBank/DDBJ whole genome shotgun (WGS) entry which is preliminary data.</text>
</comment>
<proteinExistence type="predicted"/>
<evidence type="ECO:0000313" key="2">
    <source>
        <dbReference type="EMBL" id="MCM2372738.1"/>
    </source>
</evidence>